<name>A0A0N4ZTI6_PARTI</name>
<dbReference type="AlphaFoldDB" id="A0A0N4ZTI6"/>
<evidence type="ECO:0000256" key="2">
    <source>
        <dbReference type="RuleBase" id="RU000411"/>
    </source>
</evidence>
<reference evidence="5" key="1">
    <citation type="submission" date="2017-02" db="UniProtKB">
        <authorList>
            <consortium name="WormBaseParasite"/>
        </authorList>
    </citation>
    <scope>IDENTIFICATION</scope>
</reference>
<sequence length="375" mass="43153">MSNSKDILKKSIYDFTFNSFKELHESNKRFVFSPISLITALSMAYAGSKGETLEEFCKVVNSDNNSNETHEYFLELINSLKEIPENSELALTLANKIYVAHNFKILDSYSKLLKEYYEGNFENINFMEQDSANKINEFVSEATNKKITELVTQENFNENTKIVLVNCLYFKGEWAKMFKEYNTYEDLFYETESVHKKMEFMKRNDFLMHFENPDLQLVLLDYCDRRTQFGIILPKNKFQIENVIGNLNGDDLAEMINKVSNKGVELHLPKFKMESAHNFNATQNNLGLKTGFSTAANFSGISNEGPLYISKIVQKVIIDVNEKGTEAAAATGVMIELLSMIYPPEDPIIIKADNPFFFFIIRDNKYILFNGIFGL</sequence>
<dbReference type="Gene3D" id="2.30.39.10">
    <property type="entry name" value="Alpha-1-antitrypsin, domain 1"/>
    <property type="match status" value="1"/>
</dbReference>
<dbReference type="InterPro" id="IPR023796">
    <property type="entry name" value="Serpin_dom"/>
</dbReference>
<dbReference type="Pfam" id="PF00079">
    <property type="entry name" value="Serpin"/>
    <property type="match status" value="1"/>
</dbReference>
<dbReference type="SMART" id="SM00093">
    <property type="entry name" value="SERPIN"/>
    <property type="match status" value="1"/>
</dbReference>
<evidence type="ECO:0000313" key="5">
    <source>
        <dbReference type="WBParaSite" id="PTRK_0001181400.1"/>
    </source>
</evidence>
<dbReference type="CDD" id="cd00172">
    <property type="entry name" value="serpin"/>
    <property type="match status" value="1"/>
</dbReference>
<dbReference type="SUPFAM" id="SSF56574">
    <property type="entry name" value="Serpins"/>
    <property type="match status" value="1"/>
</dbReference>
<dbReference type="Proteomes" id="UP000038045">
    <property type="component" value="Unplaced"/>
</dbReference>
<dbReference type="InterPro" id="IPR042185">
    <property type="entry name" value="Serpin_sf_2"/>
</dbReference>
<dbReference type="Gene3D" id="3.30.497.10">
    <property type="entry name" value="Antithrombin, subunit I, domain 2"/>
    <property type="match status" value="1"/>
</dbReference>
<evidence type="ECO:0000259" key="3">
    <source>
        <dbReference type="SMART" id="SM00093"/>
    </source>
</evidence>
<dbReference type="GO" id="GO:0005615">
    <property type="term" value="C:extracellular space"/>
    <property type="evidence" value="ECO:0007669"/>
    <property type="project" value="InterPro"/>
</dbReference>
<dbReference type="STRING" id="131310.A0A0N4ZTI6"/>
<organism evidence="4 5">
    <name type="scientific">Parastrongyloides trichosuri</name>
    <name type="common">Possum-specific nematode worm</name>
    <dbReference type="NCBI Taxonomy" id="131310"/>
    <lineage>
        <taxon>Eukaryota</taxon>
        <taxon>Metazoa</taxon>
        <taxon>Ecdysozoa</taxon>
        <taxon>Nematoda</taxon>
        <taxon>Chromadorea</taxon>
        <taxon>Rhabditida</taxon>
        <taxon>Tylenchina</taxon>
        <taxon>Panagrolaimomorpha</taxon>
        <taxon>Strongyloidoidea</taxon>
        <taxon>Strongyloididae</taxon>
        <taxon>Parastrongyloides</taxon>
    </lineage>
</organism>
<protein>
    <submittedName>
        <fullName evidence="5">SERPIN domain-containing protein</fullName>
    </submittedName>
</protein>
<feature type="domain" description="Serpin" evidence="3">
    <location>
        <begin position="17"/>
        <end position="373"/>
    </location>
</feature>
<dbReference type="PANTHER" id="PTHR11461:SF211">
    <property type="entry name" value="GH10112P-RELATED"/>
    <property type="match status" value="1"/>
</dbReference>
<dbReference type="InterPro" id="IPR042178">
    <property type="entry name" value="Serpin_sf_1"/>
</dbReference>
<proteinExistence type="inferred from homology"/>
<dbReference type="GO" id="GO:0004867">
    <property type="term" value="F:serine-type endopeptidase inhibitor activity"/>
    <property type="evidence" value="ECO:0007669"/>
    <property type="project" value="InterPro"/>
</dbReference>
<dbReference type="InterPro" id="IPR000215">
    <property type="entry name" value="Serpin_fam"/>
</dbReference>
<dbReference type="InterPro" id="IPR036186">
    <property type="entry name" value="Serpin_sf"/>
</dbReference>
<evidence type="ECO:0000256" key="1">
    <source>
        <dbReference type="ARBA" id="ARBA00009500"/>
    </source>
</evidence>
<dbReference type="PANTHER" id="PTHR11461">
    <property type="entry name" value="SERINE PROTEASE INHIBITOR, SERPIN"/>
    <property type="match status" value="1"/>
</dbReference>
<accession>A0A0N4ZTI6</accession>
<evidence type="ECO:0000313" key="4">
    <source>
        <dbReference type="Proteomes" id="UP000038045"/>
    </source>
</evidence>
<keyword evidence="4" id="KW-1185">Reference proteome</keyword>
<dbReference type="WBParaSite" id="PTRK_0001181400.1">
    <property type="protein sequence ID" value="PTRK_0001181400.1"/>
    <property type="gene ID" value="PTRK_0001181400"/>
</dbReference>
<comment type="similarity">
    <text evidence="1 2">Belongs to the serpin family.</text>
</comment>